<dbReference type="InterPro" id="IPR039732">
    <property type="entry name" value="Hub1/Ubl5"/>
</dbReference>
<sequence length="217" mass="25044">MADSSSRRSRSRSPARRAPRSSKGFRWKNSARGNDDSFSRSEAGRRREYRDRSRERDYPRARDRGRDYERRSDYQDGSDRGRDRGRDRDRDRGRDQARHVDADEHQRRLHSPRRSDSTREEAPKKEKKAKKAAAIGPGQEMIVVNVNDRLGTKSAIPCLGSDTVGQFKLMVAARIGRETNQIMLRRQGERPFKDHLTLDDYGVSNGVQLDLEIDTAD</sequence>
<dbReference type="Proteomes" id="UP000226192">
    <property type="component" value="Unassembled WGS sequence"/>
</dbReference>
<proteinExistence type="predicted"/>
<feature type="region of interest" description="Disordered" evidence="3">
    <location>
        <begin position="1"/>
        <end position="134"/>
    </location>
</feature>
<organism evidence="5 6">
    <name type="scientific">Ophiocordyceps australis</name>
    <dbReference type="NCBI Taxonomy" id="1399860"/>
    <lineage>
        <taxon>Eukaryota</taxon>
        <taxon>Fungi</taxon>
        <taxon>Dikarya</taxon>
        <taxon>Ascomycota</taxon>
        <taxon>Pezizomycotina</taxon>
        <taxon>Sordariomycetes</taxon>
        <taxon>Hypocreomycetidae</taxon>
        <taxon>Hypocreales</taxon>
        <taxon>Ophiocordycipitaceae</taxon>
        <taxon>Ophiocordyceps</taxon>
    </lineage>
</organism>
<reference evidence="5 6" key="1">
    <citation type="submission" date="2017-06" db="EMBL/GenBank/DDBJ databases">
        <title>Ant-infecting Ophiocordyceps genomes reveal a high diversity of potential behavioral manipulation genes and a possible major role for enterotoxins.</title>
        <authorList>
            <person name="De Bekker C."/>
            <person name="Evans H.C."/>
            <person name="Brachmann A."/>
            <person name="Hughes D.P."/>
        </authorList>
    </citation>
    <scope>NUCLEOTIDE SEQUENCE [LARGE SCALE GENOMIC DNA]</scope>
    <source>
        <strain evidence="5 6">Map64</strain>
    </source>
</reference>
<dbReference type="InterPro" id="IPR029071">
    <property type="entry name" value="Ubiquitin-like_domsf"/>
</dbReference>
<feature type="domain" description="Ubiquitin-like" evidence="4">
    <location>
        <begin position="142"/>
        <end position="217"/>
    </location>
</feature>
<feature type="compositionally biased region" description="Basic and acidic residues" evidence="3">
    <location>
        <begin position="33"/>
        <end position="106"/>
    </location>
</feature>
<dbReference type="EMBL" id="NJET01000177">
    <property type="protein sequence ID" value="PHH59860.1"/>
    <property type="molecule type" value="Genomic_DNA"/>
</dbReference>
<name>A0A2C5XXM8_9HYPO</name>
<feature type="compositionally biased region" description="Basic residues" evidence="3">
    <location>
        <begin position="7"/>
        <end position="26"/>
    </location>
</feature>
<dbReference type="PROSITE" id="PS50053">
    <property type="entry name" value="UBIQUITIN_2"/>
    <property type="match status" value="1"/>
</dbReference>
<evidence type="ECO:0000259" key="4">
    <source>
        <dbReference type="PROSITE" id="PS50053"/>
    </source>
</evidence>
<dbReference type="PANTHER" id="PTHR13042">
    <property type="entry name" value="UBIQUITIN-LIKE PROTEIN 5"/>
    <property type="match status" value="1"/>
</dbReference>
<evidence type="ECO:0000256" key="1">
    <source>
        <dbReference type="ARBA" id="ARBA00014108"/>
    </source>
</evidence>
<accession>A0A2C5XXM8</accession>
<keyword evidence="6" id="KW-1185">Reference proteome</keyword>
<dbReference type="Gene3D" id="3.10.20.90">
    <property type="entry name" value="Phosphatidylinositol 3-kinase Catalytic Subunit, Chain A, domain 1"/>
    <property type="match status" value="1"/>
</dbReference>
<dbReference type="InterPro" id="IPR000626">
    <property type="entry name" value="Ubiquitin-like_dom"/>
</dbReference>
<evidence type="ECO:0000256" key="3">
    <source>
        <dbReference type="SAM" id="MobiDB-lite"/>
    </source>
</evidence>
<dbReference type="STRING" id="1399860.A0A2C5XXM8"/>
<gene>
    <name evidence="5" type="ORF">CDD81_2439</name>
</gene>
<evidence type="ECO:0000256" key="2">
    <source>
        <dbReference type="ARBA" id="ARBA00022786"/>
    </source>
</evidence>
<evidence type="ECO:0000313" key="6">
    <source>
        <dbReference type="Proteomes" id="UP000226192"/>
    </source>
</evidence>
<dbReference type="AlphaFoldDB" id="A0A2C5XXM8"/>
<dbReference type="OrthoDB" id="3881at2759"/>
<dbReference type="SUPFAM" id="SSF54236">
    <property type="entry name" value="Ubiquitin-like"/>
    <property type="match status" value="1"/>
</dbReference>
<evidence type="ECO:0000313" key="5">
    <source>
        <dbReference type="EMBL" id="PHH59860.1"/>
    </source>
</evidence>
<comment type="caution">
    <text evidence="5">The sequence shown here is derived from an EMBL/GenBank/DDBJ whole genome shotgun (WGS) entry which is preliminary data.</text>
</comment>
<protein>
    <recommendedName>
        <fullName evidence="1">Ubiquitin-like modifier HUB1</fullName>
    </recommendedName>
</protein>
<keyword evidence="2" id="KW-0833">Ubl conjugation pathway</keyword>
<feature type="compositionally biased region" description="Basic and acidic residues" evidence="3">
    <location>
        <begin position="113"/>
        <end position="124"/>
    </location>
</feature>